<dbReference type="AlphaFoldDB" id="A0A2T6B3M4"/>
<reference evidence="8 9" key="1">
    <citation type="submission" date="2018-04" db="EMBL/GenBank/DDBJ databases">
        <title>Genomic Encyclopedia of Archaeal and Bacterial Type Strains, Phase II (KMG-II): from individual species to whole genera.</title>
        <authorList>
            <person name="Goeker M."/>
        </authorList>
    </citation>
    <scope>NUCLEOTIDE SEQUENCE [LARGE SCALE GENOMIC DNA]</scope>
    <source>
        <strain evidence="8 9">DSM 45787</strain>
    </source>
</reference>
<dbReference type="InterPro" id="IPR011761">
    <property type="entry name" value="ATP-grasp"/>
</dbReference>
<feature type="binding site" evidence="5">
    <location>
        <begin position="159"/>
        <end position="165"/>
    </location>
    <ligand>
        <name>ATP</name>
        <dbReference type="ChEBI" id="CHEBI:30616"/>
    </ligand>
</feature>
<dbReference type="GO" id="GO:0004638">
    <property type="term" value="F:phosphoribosylaminoimidazole carboxylase activity"/>
    <property type="evidence" value="ECO:0007669"/>
    <property type="project" value="InterPro"/>
</dbReference>
<dbReference type="InterPro" id="IPR003135">
    <property type="entry name" value="ATP-grasp_carboxylate-amine"/>
</dbReference>
<feature type="binding site" evidence="5">
    <location>
        <position position="220"/>
    </location>
    <ligand>
        <name>ATP</name>
        <dbReference type="ChEBI" id="CHEBI:30616"/>
    </ligand>
</feature>
<organism evidence="8 9">
    <name type="scientific">Melghirimyces profundicolus</name>
    <dbReference type="NCBI Taxonomy" id="1242148"/>
    <lineage>
        <taxon>Bacteria</taxon>
        <taxon>Bacillati</taxon>
        <taxon>Bacillota</taxon>
        <taxon>Bacilli</taxon>
        <taxon>Bacillales</taxon>
        <taxon>Thermoactinomycetaceae</taxon>
        <taxon>Melghirimyces</taxon>
    </lineage>
</organism>
<dbReference type="Proteomes" id="UP000244240">
    <property type="component" value="Unassembled WGS sequence"/>
</dbReference>
<dbReference type="NCBIfam" id="NF004676">
    <property type="entry name" value="PRK06019.1-2"/>
    <property type="match status" value="1"/>
</dbReference>
<dbReference type="Gene3D" id="3.30.1490.20">
    <property type="entry name" value="ATP-grasp fold, A domain"/>
    <property type="match status" value="1"/>
</dbReference>
<feature type="binding site" evidence="5">
    <location>
        <begin position="189"/>
        <end position="192"/>
    </location>
    <ligand>
        <name>ATP</name>
        <dbReference type="ChEBI" id="CHEBI:30616"/>
    </ligand>
</feature>
<feature type="binding site" evidence="5">
    <location>
        <position position="114"/>
    </location>
    <ligand>
        <name>ATP</name>
        <dbReference type="ChEBI" id="CHEBI:30616"/>
    </ligand>
</feature>
<evidence type="ECO:0000259" key="7">
    <source>
        <dbReference type="PROSITE" id="PS50975"/>
    </source>
</evidence>
<evidence type="ECO:0000256" key="1">
    <source>
        <dbReference type="ARBA" id="ARBA00022598"/>
    </source>
</evidence>
<feature type="binding site" evidence="5">
    <location>
        <begin position="274"/>
        <end position="275"/>
    </location>
    <ligand>
        <name>ATP</name>
        <dbReference type="ChEBI" id="CHEBI:30616"/>
    </ligand>
</feature>
<dbReference type="InterPro" id="IPR040686">
    <property type="entry name" value="PurK_C"/>
</dbReference>
<dbReference type="GO" id="GO:0034028">
    <property type="term" value="F:5-(carboxyamino)imidazole ribonucleotide synthase activity"/>
    <property type="evidence" value="ECO:0007669"/>
    <property type="project" value="UniProtKB-UniRule"/>
</dbReference>
<dbReference type="SUPFAM" id="SSF56059">
    <property type="entry name" value="Glutathione synthetase ATP-binding domain-like"/>
    <property type="match status" value="1"/>
</dbReference>
<dbReference type="EMBL" id="QBKR01000036">
    <property type="protein sequence ID" value="PTX50623.1"/>
    <property type="molecule type" value="Genomic_DNA"/>
</dbReference>
<dbReference type="NCBIfam" id="NF004679">
    <property type="entry name" value="PRK06019.1-5"/>
    <property type="match status" value="1"/>
</dbReference>
<dbReference type="UniPathway" id="UPA00074">
    <property type="reaction ID" value="UER00942"/>
</dbReference>
<dbReference type="Pfam" id="PF02222">
    <property type="entry name" value="ATP-grasp"/>
    <property type="match status" value="1"/>
</dbReference>
<dbReference type="InterPro" id="IPR005875">
    <property type="entry name" value="PurK"/>
</dbReference>
<dbReference type="Gene3D" id="3.30.470.20">
    <property type="entry name" value="ATP-grasp fold, B domain"/>
    <property type="match status" value="1"/>
</dbReference>
<feature type="binding site" evidence="5">
    <location>
        <position position="197"/>
    </location>
    <ligand>
        <name>ATP</name>
        <dbReference type="ChEBI" id="CHEBI:30616"/>
    </ligand>
</feature>
<dbReference type="NCBIfam" id="NF004675">
    <property type="entry name" value="PRK06019.1-1"/>
    <property type="match status" value="1"/>
</dbReference>
<keyword evidence="4 5" id="KW-0067">ATP-binding</keyword>
<comment type="function">
    <text evidence="6">Catalyzes the ATP-dependent conversion of 5-aminoimidazole ribonucleotide (AIR) and HCO(3)- to N5-carboxyaminoimidazole ribonucleotide (N5-CAIR).</text>
</comment>
<dbReference type="SUPFAM" id="SSF51246">
    <property type="entry name" value="Rudiment single hybrid motif"/>
    <property type="match status" value="1"/>
</dbReference>
<dbReference type="EC" id="6.3.4.18" evidence="5 6"/>
<accession>A0A2T6B3M4</accession>
<evidence type="ECO:0000313" key="9">
    <source>
        <dbReference type="Proteomes" id="UP000244240"/>
    </source>
</evidence>
<dbReference type="InterPro" id="IPR016185">
    <property type="entry name" value="PreATP-grasp_dom_sf"/>
</dbReference>
<dbReference type="SUPFAM" id="SSF52440">
    <property type="entry name" value="PreATP-grasp domain"/>
    <property type="match status" value="1"/>
</dbReference>
<comment type="similarity">
    <text evidence="5 6">Belongs to the PurK/PurT family.</text>
</comment>
<dbReference type="InterPro" id="IPR054350">
    <property type="entry name" value="PurT/PurK_preATP-grasp"/>
</dbReference>
<comment type="function">
    <text evidence="5">Catalyzes the ATP-dependent conversion of 5-aminoimidazole ribonucleotide (AIR) and HCO(3)(-) to N5-carboxyaminoimidazole ribonucleotide (N5-CAIR).</text>
</comment>
<comment type="subunit">
    <text evidence="5 6">Homodimer.</text>
</comment>
<dbReference type="PANTHER" id="PTHR11609">
    <property type="entry name" value="PURINE BIOSYNTHESIS PROTEIN 6/7, PUR6/7"/>
    <property type="match status" value="1"/>
</dbReference>
<keyword evidence="2 5" id="KW-0547">Nucleotide-binding</keyword>
<dbReference type="InterPro" id="IPR013815">
    <property type="entry name" value="ATP_grasp_subdomain_1"/>
</dbReference>
<dbReference type="FunFam" id="3.30.470.20:FF:000029">
    <property type="entry name" value="N5-carboxyaminoimidazole ribonucleotide synthase"/>
    <property type="match status" value="1"/>
</dbReference>
<comment type="caution">
    <text evidence="8">The sequence shown here is derived from an EMBL/GenBank/DDBJ whole genome shotgun (WGS) entry which is preliminary data.</text>
</comment>
<dbReference type="Pfam" id="PF17769">
    <property type="entry name" value="PurK_C"/>
    <property type="match status" value="1"/>
</dbReference>
<dbReference type="GO" id="GO:0006189">
    <property type="term" value="P:'de novo' IMP biosynthetic process"/>
    <property type="evidence" value="ECO:0007669"/>
    <property type="project" value="UniProtKB-UniRule"/>
</dbReference>
<protein>
    <recommendedName>
        <fullName evidence="5 6">N5-carboxyaminoimidazole ribonucleotide synthase</fullName>
        <shortName evidence="5 6">N5-CAIR synthase</shortName>
        <ecNumber evidence="5 6">6.3.4.18</ecNumber>
    </recommendedName>
    <alternativeName>
        <fullName evidence="5 6">5-(carboxyamino)imidazole ribonucleotide synthetase</fullName>
    </alternativeName>
</protein>
<dbReference type="GO" id="GO:0046872">
    <property type="term" value="F:metal ion binding"/>
    <property type="evidence" value="ECO:0007669"/>
    <property type="project" value="InterPro"/>
</dbReference>
<dbReference type="PANTHER" id="PTHR11609:SF5">
    <property type="entry name" value="PHOSPHORIBOSYLAMINOIMIDAZOLE CARBOXYLASE"/>
    <property type="match status" value="1"/>
</dbReference>
<feature type="binding site" evidence="5">
    <location>
        <position position="154"/>
    </location>
    <ligand>
        <name>ATP</name>
        <dbReference type="ChEBI" id="CHEBI:30616"/>
    </ligand>
</feature>
<proteinExistence type="inferred from homology"/>
<sequence length="392" mass="43768">MREHPQNQINVWMPGSTIGILGGGQLGRMMILEGRKMGYRFVTLDPSPDCPGGQAADRHITAGFEDVEAARLLAEESDLITYEFENAEDTVVEMLESSASLPQGSRLLRLTRHRIREKRALEGAGIPVAPYRKVTDPGVFREAVNSLGFPCVLKTTTGGYDGKGQWVFRSWGEVEAFHGPEPEREYILEKWVPFVKEISVIVARSVRGEVKAFPPAWNTHRRQILHQSVVPAPVEPSVLERADALARRVAEKLDVVGLIAVEMFLLEDGTLYVNELAPRPHNSGHYTFEACVTSQFEQHIRALCGLPLGSTRLLTPAVMINILGEDTEQFQRRMTDLPPEVKVHWYGKMENRPGRKMGHLTVLGSTLEEALATAERLQGTLPIMNRGVEFSR</sequence>
<keyword evidence="3 5" id="KW-0658">Purine biosynthesis</keyword>
<dbReference type="PROSITE" id="PS50975">
    <property type="entry name" value="ATP_GRASP"/>
    <property type="match status" value="1"/>
</dbReference>
<gene>
    <name evidence="5 6" type="primary">purK</name>
    <name evidence="8" type="ORF">C8P63_1365</name>
</gene>
<evidence type="ECO:0000256" key="3">
    <source>
        <dbReference type="ARBA" id="ARBA00022755"/>
    </source>
</evidence>
<dbReference type="NCBIfam" id="TIGR01161">
    <property type="entry name" value="purK"/>
    <property type="match status" value="1"/>
</dbReference>
<keyword evidence="9" id="KW-1185">Reference proteome</keyword>
<evidence type="ECO:0000256" key="6">
    <source>
        <dbReference type="RuleBase" id="RU361200"/>
    </source>
</evidence>
<comment type="catalytic activity">
    <reaction evidence="5 6">
        <text>5-amino-1-(5-phospho-beta-D-ribosyl)imidazole + hydrogencarbonate + ATP = 5-carboxyamino-1-(5-phospho-D-ribosyl)imidazole + ADP + phosphate + 2 H(+)</text>
        <dbReference type="Rhea" id="RHEA:19317"/>
        <dbReference type="ChEBI" id="CHEBI:15378"/>
        <dbReference type="ChEBI" id="CHEBI:17544"/>
        <dbReference type="ChEBI" id="CHEBI:30616"/>
        <dbReference type="ChEBI" id="CHEBI:43474"/>
        <dbReference type="ChEBI" id="CHEBI:58730"/>
        <dbReference type="ChEBI" id="CHEBI:137981"/>
        <dbReference type="ChEBI" id="CHEBI:456216"/>
        <dbReference type="EC" id="6.3.4.18"/>
    </reaction>
</comment>
<evidence type="ECO:0000256" key="5">
    <source>
        <dbReference type="HAMAP-Rule" id="MF_01928"/>
    </source>
</evidence>
<dbReference type="InterPro" id="IPR011054">
    <property type="entry name" value="Rudment_hybrid_motif"/>
</dbReference>
<dbReference type="FunFam" id="3.30.1490.20:FF:000015">
    <property type="entry name" value="N5-carboxyaminoimidazole ribonucleotide synthase"/>
    <property type="match status" value="1"/>
</dbReference>
<dbReference type="Gene3D" id="3.40.50.20">
    <property type="match status" value="1"/>
</dbReference>
<comment type="pathway">
    <text evidence="5 6">Purine metabolism; IMP biosynthesis via de novo pathway; 5-amino-1-(5-phospho-D-ribosyl)imidazole-4-carboxylate from 5-amino-1-(5-phospho-D-ribosyl)imidazole (N5-CAIR route): step 1/2.</text>
</comment>
<evidence type="ECO:0000313" key="8">
    <source>
        <dbReference type="EMBL" id="PTX50623.1"/>
    </source>
</evidence>
<evidence type="ECO:0000256" key="4">
    <source>
        <dbReference type="ARBA" id="ARBA00022840"/>
    </source>
</evidence>
<feature type="domain" description="ATP-grasp" evidence="7">
    <location>
        <begin position="118"/>
        <end position="304"/>
    </location>
</feature>
<evidence type="ECO:0000256" key="2">
    <source>
        <dbReference type="ARBA" id="ARBA00022741"/>
    </source>
</evidence>
<dbReference type="HAMAP" id="MF_01928">
    <property type="entry name" value="PurK"/>
    <property type="match status" value="1"/>
</dbReference>
<keyword evidence="1 5" id="KW-0436">Ligase</keyword>
<dbReference type="GO" id="GO:0005524">
    <property type="term" value="F:ATP binding"/>
    <property type="evidence" value="ECO:0007669"/>
    <property type="project" value="UniProtKB-UniRule"/>
</dbReference>
<dbReference type="GO" id="GO:0005829">
    <property type="term" value="C:cytosol"/>
    <property type="evidence" value="ECO:0007669"/>
    <property type="project" value="TreeGrafter"/>
</dbReference>
<name>A0A2T6B3M4_9BACL</name>
<dbReference type="Pfam" id="PF22660">
    <property type="entry name" value="RS_preATP-grasp-like"/>
    <property type="match status" value="1"/>
</dbReference>